<feature type="non-terminal residue" evidence="1">
    <location>
        <position position="87"/>
    </location>
</feature>
<evidence type="ECO:0000313" key="1">
    <source>
        <dbReference type="EMBL" id="GAI64007.1"/>
    </source>
</evidence>
<dbReference type="EMBL" id="BARV01043527">
    <property type="protein sequence ID" value="GAI64007.1"/>
    <property type="molecule type" value="Genomic_DNA"/>
</dbReference>
<accession>X1Q689</accession>
<dbReference type="AlphaFoldDB" id="X1Q689"/>
<reference evidence="1" key="1">
    <citation type="journal article" date="2014" name="Front. Microbiol.">
        <title>High frequency of phylogenetically diverse reductive dehalogenase-homologous genes in deep subseafloor sedimentary metagenomes.</title>
        <authorList>
            <person name="Kawai M."/>
            <person name="Futagami T."/>
            <person name="Toyoda A."/>
            <person name="Takaki Y."/>
            <person name="Nishi S."/>
            <person name="Hori S."/>
            <person name="Arai W."/>
            <person name="Tsubouchi T."/>
            <person name="Morono Y."/>
            <person name="Uchiyama I."/>
            <person name="Ito T."/>
            <person name="Fujiyama A."/>
            <person name="Inagaki F."/>
            <person name="Takami H."/>
        </authorList>
    </citation>
    <scope>NUCLEOTIDE SEQUENCE</scope>
    <source>
        <strain evidence="1">Expedition CK06-06</strain>
    </source>
</reference>
<proteinExistence type="predicted"/>
<sequence>MWNREMTQIDKALGSDLTRRIRLGGELSEEDKEKVAQQVQKTFDDTPAIEKIKAWLPGGEKHKEFRQLPILEQLYYEAPAWILFCEG</sequence>
<protein>
    <submittedName>
        <fullName evidence="1">Uncharacterized protein</fullName>
    </submittedName>
</protein>
<organism evidence="1">
    <name type="scientific">marine sediment metagenome</name>
    <dbReference type="NCBI Taxonomy" id="412755"/>
    <lineage>
        <taxon>unclassified sequences</taxon>
        <taxon>metagenomes</taxon>
        <taxon>ecological metagenomes</taxon>
    </lineage>
</organism>
<gene>
    <name evidence="1" type="ORF">S06H3_64935</name>
</gene>
<comment type="caution">
    <text evidence="1">The sequence shown here is derived from an EMBL/GenBank/DDBJ whole genome shotgun (WGS) entry which is preliminary data.</text>
</comment>
<name>X1Q689_9ZZZZ</name>